<dbReference type="PANTHER" id="PTHR43173:SF22">
    <property type="entry name" value="OS07G0227800 PROTEIN"/>
    <property type="match status" value="1"/>
</dbReference>
<accession>A0A250WWZ9</accession>
<dbReference type="GO" id="GO:0010287">
    <property type="term" value="C:plastoglobule"/>
    <property type="evidence" value="ECO:0007669"/>
    <property type="project" value="TreeGrafter"/>
</dbReference>
<dbReference type="CDD" id="cd05121">
    <property type="entry name" value="ABC1_ADCK3-like"/>
    <property type="match status" value="1"/>
</dbReference>
<evidence type="ECO:0000259" key="1">
    <source>
        <dbReference type="Pfam" id="PF03109"/>
    </source>
</evidence>
<organism evidence="2 3">
    <name type="scientific">Chlamydomonas eustigma</name>
    <dbReference type="NCBI Taxonomy" id="1157962"/>
    <lineage>
        <taxon>Eukaryota</taxon>
        <taxon>Viridiplantae</taxon>
        <taxon>Chlorophyta</taxon>
        <taxon>core chlorophytes</taxon>
        <taxon>Chlorophyceae</taxon>
        <taxon>CS clade</taxon>
        <taxon>Chlamydomonadales</taxon>
        <taxon>Chlamydomonadaceae</taxon>
        <taxon>Chlamydomonas</taxon>
    </lineage>
</organism>
<gene>
    <name evidence="2" type="ORF">CEUSTIGMA_g2786.t1</name>
</gene>
<name>A0A250WWZ9_9CHLO</name>
<dbReference type="InterPro" id="IPR051130">
    <property type="entry name" value="Mito_struct-func_regulator"/>
</dbReference>
<dbReference type="InterPro" id="IPR004147">
    <property type="entry name" value="ABC1_dom"/>
</dbReference>
<dbReference type="PANTHER" id="PTHR43173">
    <property type="entry name" value="ABC1 FAMILY PROTEIN"/>
    <property type="match status" value="1"/>
</dbReference>
<dbReference type="InterPro" id="IPR011009">
    <property type="entry name" value="Kinase-like_dom_sf"/>
</dbReference>
<evidence type="ECO:0000313" key="2">
    <source>
        <dbReference type="EMBL" id="GAX75341.1"/>
    </source>
</evidence>
<reference evidence="2 3" key="1">
    <citation type="submission" date="2017-08" db="EMBL/GenBank/DDBJ databases">
        <title>Acidophilic green algal genome provides insights into adaptation to an acidic environment.</title>
        <authorList>
            <person name="Hirooka S."/>
            <person name="Hirose Y."/>
            <person name="Kanesaki Y."/>
            <person name="Higuchi S."/>
            <person name="Fujiwara T."/>
            <person name="Onuma R."/>
            <person name="Era A."/>
            <person name="Ohbayashi R."/>
            <person name="Uzuka A."/>
            <person name="Nozaki H."/>
            <person name="Yoshikawa H."/>
            <person name="Miyagishima S.Y."/>
        </authorList>
    </citation>
    <scope>NUCLEOTIDE SEQUENCE [LARGE SCALE GENOMIC DNA]</scope>
    <source>
        <strain evidence="2 3">NIES-2499</strain>
    </source>
</reference>
<proteinExistence type="predicted"/>
<dbReference type="GO" id="GO:0005886">
    <property type="term" value="C:plasma membrane"/>
    <property type="evidence" value="ECO:0007669"/>
    <property type="project" value="TreeGrafter"/>
</dbReference>
<feature type="domain" description="ABC1 atypical kinase-like" evidence="1">
    <location>
        <begin position="155"/>
        <end position="359"/>
    </location>
</feature>
<sequence>MMPTRMAPLRGKALVSVGVHKVLSFKNCHKLQVSTSASSYSASSSADAQGNTSGAAGFKPDQQQKASQFMDLLGETVQITLGLGPTGLQRAIQGATAVASLTQEYALAGGIEPPQVVLRKLFERLGATYIKLGQFIASSPSLFPDEYVLEFQKCLDKTEPVPFAIIKQIIEQDMGKPITEVFESVEPTALASASVAQVHAAVLKGSRKNVVLKVLKPGTKDVLMTDMSFLYLVSKYLQFLQPQLSRLSLTDIMSDIRASILDEVDFRKEAQHLQAFSNFLDNGNLRNIATCPFVYRQFSSERVLVMERLMGVPLTDYAAIRSVTSRDPEVVLIGALNTWFSSVIGCETFHADVHAGKALIGH</sequence>
<evidence type="ECO:0000313" key="3">
    <source>
        <dbReference type="Proteomes" id="UP000232323"/>
    </source>
</evidence>
<dbReference type="SUPFAM" id="SSF56112">
    <property type="entry name" value="Protein kinase-like (PK-like)"/>
    <property type="match status" value="1"/>
</dbReference>
<keyword evidence="3" id="KW-1185">Reference proteome</keyword>
<dbReference type="Pfam" id="PF03109">
    <property type="entry name" value="ABC1"/>
    <property type="match status" value="1"/>
</dbReference>
<dbReference type="OrthoDB" id="427480at2759"/>
<comment type="caution">
    <text evidence="2">The sequence shown here is derived from an EMBL/GenBank/DDBJ whole genome shotgun (WGS) entry which is preliminary data.</text>
</comment>
<dbReference type="Proteomes" id="UP000232323">
    <property type="component" value="Unassembled WGS sequence"/>
</dbReference>
<dbReference type="AlphaFoldDB" id="A0A250WWZ9"/>
<dbReference type="EMBL" id="BEGY01000012">
    <property type="protein sequence ID" value="GAX75341.1"/>
    <property type="molecule type" value="Genomic_DNA"/>
</dbReference>
<dbReference type="STRING" id="1157962.A0A250WWZ9"/>
<protein>
    <recommendedName>
        <fullName evidence="1">ABC1 atypical kinase-like domain-containing protein</fullName>
    </recommendedName>
</protein>